<dbReference type="Gene3D" id="3.50.50.60">
    <property type="entry name" value="FAD/NAD(P)-binding domain"/>
    <property type="match status" value="1"/>
</dbReference>
<evidence type="ECO:0000256" key="8">
    <source>
        <dbReference type="ARBA" id="ARBA00047321"/>
    </source>
</evidence>
<evidence type="ECO:0000256" key="7">
    <source>
        <dbReference type="ARBA" id="ARBA00023070"/>
    </source>
</evidence>
<name>A0ABP9DGM5_9BACT</name>
<evidence type="ECO:0000313" key="10">
    <source>
        <dbReference type="EMBL" id="GAA4840050.1"/>
    </source>
</evidence>
<dbReference type="PANTHER" id="PTHR10742">
    <property type="entry name" value="FLAVIN MONOAMINE OXIDASE"/>
    <property type="match status" value="1"/>
</dbReference>
<dbReference type="RefSeq" id="WP_345372564.1">
    <property type="nucleotide sequence ID" value="NZ_BAABJX010000039.1"/>
</dbReference>
<accession>A0ABP9DGM5</accession>
<proteinExistence type="inferred from homology"/>
<sequence>MHVLIVGAGVSGLYLAHILQEQGIEVTVLEARDRIGGRIRTEQREDHFLELGAEQVHGRKSSLAEMLQYLQIPMRPYHGDVYYWFNRKLLQKKDIRQEDRLQSFYRQWDKAMIEGVETEISMDRYFHRRPFYGNDLRNLLQALAAEYGTSADRLGMKALSLEEQQWHSGDIDYYIQQPFSQVCTYFEERLKGCIHLKTVVKGIDYSSKKVRVLDHHSKEWEADKVVLTVPIGVLKAADIGFNPPLSPSKREAIDRIGNDIGMKMVMRFDTAWWDDEMQEVLGGELCTDYWVGEQSTENVLVAYLMGEKAAHVQGWSQEKLSEALCAELQEMFGIEHLIDHLQELVVKDWGADPYSKGAYSFAAPYSEGMREVLAEPLGDTLFFAGEATNTEGHAASIHGAMESAEKVAEIILGEIVM</sequence>
<comment type="pathway">
    <text evidence="2">Plant hormone metabolism; auxin biosynthesis.</text>
</comment>
<dbReference type="Pfam" id="PF01593">
    <property type="entry name" value="Amino_oxidase"/>
    <property type="match status" value="1"/>
</dbReference>
<dbReference type="SUPFAM" id="SSF51905">
    <property type="entry name" value="FAD/NAD(P)-binding domain"/>
    <property type="match status" value="1"/>
</dbReference>
<evidence type="ECO:0000256" key="6">
    <source>
        <dbReference type="ARBA" id="ARBA00023002"/>
    </source>
</evidence>
<dbReference type="InterPro" id="IPR002937">
    <property type="entry name" value="Amino_oxidase"/>
</dbReference>
<keyword evidence="6" id="KW-0560">Oxidoreductase</keyword>
<organism evidence="10 11">
    <name type="scientific">Algivirga pacifica</name>
    <dbReference type="NCBI Taxonomy" id="1162670"/>
    <lineage>
        <taxon>Bacteria</taxon>
        <taxon>Pseudomonadati</taxon>
        <taxon>Bacteroidota</taxon>
        <taxon>Cytophagia</taxon>
        <taxon>Cytophagales</taxon>
        <taxon>Flammeovirgaceae</taxon>
        <taxon>Algivirga</taxon>
    </lineage>
</organism>
<dbReference type="PANTHER" id="PTHR10742:SF410">
    <property type="entry name" value="LYSINE-SPECIFIC HISTONE DEMETHYLASE 2"/>
    <property type="match status" value="1"/>
</dbReference>
<dbReference type="InterPro" id="IPR050281">
    <property type="entry name" value="Flavin_monoamine_oxidase"/>
</dbReference>
<gene>
    <name evidence="10" type="ORF">GCM10023331_26520</name>
</gene>
<dbReference type="SUPFAM" id="SSF54373">
    <property type="entry name" value="FAD-linked reductases, C-terminal domain"/>
    <property type="match status" value="1"/>
</dbReference>
<evidence type="ECO:0000256" key="1">
    <source>
        <dbReference type="ARBA" id="ARBA00001974"/>
    </source>
</evidence>
<comment type="caution">
    <text evidence="10">The sequence shown here is derived from an EMBL/GenBank/DDBJ whole genome shotgun (WGS) entry which is preliminary data.</text>
</comment>
<dbReference type="InterPro" id="IPR036188">
    <property type="entry name" value="FAD/NAD-bd_sf"/>
</dbReference>
<dbReference type="PRINTS" id="PR00757">
    <property type="entry name" value="AMINEOXDASEF"/>
</dbReference>
<dbReference type="InterPro" id="IPR001613">
    <property type="entry name" value="Flavin_amine_oxidase"/>
</dbReference>
<comment type="catalytic activity">
    <reaction evidence="8">
        <text>L-tryptophan + O2 = indole-3-acetamide + CO2 + H2O</text>
        <dbReference type="Rhea" id="RHEA:16165"/>
        <dbReference type="ChEBI" id="CHEBI:15377"/>
        <dbReference type="ChEBI" id="CHEBI:15379"/>
        <dbReference type="ChEBI" id="CHEBI:16031"/>
        <dbReference type="ChEBI" id="CHEBI:16526"/>
        <dbReference type="ChEBI" id="CHEBI:57912"/>
        <dbReference type="EC" id="1.13.12.3"/>
    </reaction>
</comment>
<feature type="domain" description="Amine oxidase" evidence="9">
    <location>
        <begin position="10"/>
        <end position="412"/>
    </location>
</feature>
<evidence type="ECO:0000313" key="11">
    <source>
        <dbReference type="Proteomes" id="UP001500298"/>
    </source>
</evidence>
<dbReference type="Proteomes" id="UP001500298">
    <property type="component" value="Unassembled WGS sequence"/>
</dbReference>
<protein>
    <recommendedName>
        <fullName evidence="5">Tryptophan 2-monooxygenase</fullName>
        <ecNumber evidence="4">1.13.12.3</ecNumber>
    </recommendedName>
</protein>
<evidence type="ECO:0000256" key="3">
    <source>
        <dbReference type="ARBA" id="ARBA00005833"/>
    </source>
</evidence>
<evidence type="ECO:0000256" key="4">
    <source>
        <dbReference type="ARBA" id="ARBA00012535"/>
    </source>
</evidence>
<reference evidence="11" key="1">
    <citation type="journal article" date="2019" name="Int. J. Syst. Evol. Microbiol.">
        <title>The Global Catalogue of Microorganisms (GCM) 10K type strain sequencing project: providing services to taxonomists for standard genome sequencing and annotation.</title>
        <authorList>
            <consortium name="The Broad Institute Genomics Platform"/>
            <consortium name="The Broad Institute Genome Sequencing Center for Infectious Disease"/>
            <person name="Wu L."/>
            <person name="Ma J."/>
        </authorList>
    </citation>
    <scope>NUCLEOTIDE SEQUENCE [LARGE SCALE GENOMIC DNA]</scope>
    <source>
        <strain evidence="11">JCM 18326</strain>
    </source>
</reference>
<keyword evidence="11" id="KW-1185">Reference proteome</keyword>
<evidence type="ECO:0000256" key="5">
    <source>
        <dbReference type="ARBA" id="ARBA00017871"/>
    </source>
</evidence>
<comment type="cofactor">
    <cofactor evidence="1">
        <name>FAD</name>
        <dbReference type="ChEBI" id="CHEBI:57692"/>
    </cofactor>
</comment>
<dbReference type="EC" id="1.13.12.3" evidence="4"/>
<dbReference type="EMBL" id="BAABJX010000039">
    <property type="protein sequence ID" value="GAA4840050.1"/>
    <property type="molecule type" value="Genomic_DNA"/>
</dbReference>
<evidence type="ECO:0000259" key="9">
    <source>
        <dbReference type="Pfam" id="PF01593"/>
    </source>
</evidence>
<keyword evidence="7" id="KW-0073">Auxin biosynthesis</keyword>
<evidence type="ECO:0000256" key="2">
    <source>
        <dbReference type="ARBA" id="ARBA00004814"/>
    </source>
</evidence>
<comment type="similarity">
    <text evidence="3">Belongs to the tryptophan 2-monooxygenase family.</text>
</comment>